<evidence type="ECO:0008006" key="3">
    <source>
        <dbReference type="Google" id="ProtNLM"/>
    </source>
</evidence>
<evidence type="ECO:0000313" key="1">
    <source>
        <dbReference type="EMBL" id="MDB2292960.1"/>
    </source>
</evidence>
<evidence type="ECO:0000313" key="2">
    <source>
        <dbReference type="Proteomes" id="UP001210528"/>
    </source>
</evidence>
<dbReference type="Proteomes" id="UP001210528">
    <property type="component" value="Unassembled WGS sequence"/>
</dbReference>
<dbReference type="InterPro" id="IPR017850">
    <property type="entry name" value="Alkaline_phosphatase_core_sf"/>
</dbReference>
<reference evidence="1 2" key="1">
    <citation type="submission" date="2023-01" db="EMBL/GenBank/DDBJ databases">
        <title>Halorubrum ezzemoulense from Santa Pola, Spain.</title>
        <authorList>
            <person name="Feng Y."/>
            <person name="Louyakis A.S."/>
            <person name="Gogarten J.P."/>
        </authorList>
    </citation>
    <scope>NUCLEOTIDE SEQUENCE [LARGE SCALE GENOMIC DNA]</scope>
    <source>
        <strain evidence="1 2">AMM015</strain>
    </source>
</reference>
<comment type="caution">
    <text evidence="1">The sequence shown here is derived from an EMBL/GenBank/DDBJ whole genome shotgun (WGS) entry which is preliminary data.</text>
</comment>
<organism evidence="1 2">
    <name type="scientific">Halorubrum ezzemoulense</name>
    <name type="common">Halorubrum chaoviator</name>
    <dbReference type="NCBI Taxonomy" id="337243"/>
    <lineage>
        <taxon>Archaea</taxon>
        <taxon>Methanobacteriati</taxon>
        <taxon>Methanobacteriota</taxon>
        <taxon>Stenosarchaea group</taxon>
        <taxon>Halobacteria</taxon>
        <taxon>Halobacteriales</taxon>
        <taxon>Haloferacaceae</taxon>
        <taxon>Halorubrum</taxon>
    </lineage>
</organism>
<keyword evidence="2" id="KW-1185">Reference proteome</keyword>
<accession>A0ABT4Z628</accession>
<dbReference type="SUPFAM" id="SSF53649">
    <property type="entry name" value="Alkaline phosphatase-like"/>
    <property type="match status" value="1"/>
</dbReference>
<name>A0ABT4Z628_HALEZ</name>
<dbReference type="Gene3D" id="3.40.720.10">
    <property type="entry name" value="Alkaline Phosphatase, subunit A"/>
    <property type="match status" value="1"/>
</dbReference>
<gene>
    <name evidence="1" type="ORF">PM085_11805</name>
</gene>
<proteinExistence type="predicted"/>
<dbReference type="EMBL" id="JAQLUK010000010">
    <property type="protein sequence ID" value="MDB2292960.1"/>
    <property type="molecule type" value="Genomic_DNA"/>
</dbReference>
<dbReference type="RefSeq" id="WP_271943070.1">
    <property type="nucleotide sequence ID" value="NZ_JAQLTZ010000004.1"/>
</dbReference>
<sequence length="298" mass="34776">MYTLSDLKTAIDNPVWFARELNRLYAHRLNLHDHNPDGIDIFEEDWDNLILLDACRYDEFSRHHNLTGRLEKRISRGATSSEFVRGNFTDRELHDTVYVSANAYYAYLEDEINTSVHAYIGLHDEKYRVVKNQTTPPETVTDHAIRTHKEYPNKRLLVHYLQPHQPYLGTYGMERFNHGRGLIDTVKKSNPTRDELFKAYRENLELVLEEVESLLEQLTGKTVISADHGEMLGERMTPIPVREYGHNAGIYNKELLEVPWFIVDNGDRREIVAESPDGSKDFSKEKIRDQLQALGYRE</sequence>
<protein>
    <recommendedName>
        <fullName evidence="3">Sulfatase N-terminal domain-containing protein</fullName>
    </recommendedName>
</protein>